<gene>
    <name evidence="7" type="ORF">BCR34DRAFT_301514</name>
</gene>
<keyword evidence="3 6" id="KW-0812">Transmembrane</keyword>
<comment type="subcellular location">
    <subcellularLocation>
        <location evidence="1">Membrane</location>
        <topology evidence="1">Multi-pass membrane protein</topology>
    </subcellularLocation>
</comment>
<proteinExistence type="predicted"/>
<keyword evidence="5 6" id="KW-0472">Membrane</keyword>
<keyword evidence="2" id="KW-0813">Transport</keyword>
<feature type="transmembrane region" description="Helical" evidence="6">
    <location>
        <begin position="42"/>
        <end position="62"/>
    </location>
</feature>
<dbReference type="OrthoDB" id="3639251at2759"/>
<sequence length="152" mass="16433">MFGAGFLNDKIQMRGPTLVGQSLVIIMGACLMAFATNPAARYFGVFVAVGGTNSNIPTIYGYQHNNITGQTKRALATAMLLMGGGCGGIVASFVFRQKDAPDYLPGMITVIVSQVLTVLLVSINGSWFYYRNKKADQGEVILENTPGFRYTY</sequence>
<evidence type="ECO:0008006" key="9">
    <source>
        <dbReference type="Google" id="ProtNLM"/>
    </source>
</evidence>
<reference evidence="7 8" key="1">
    <citation type="submission" date="2016-07" db="EMBL/GenBank/DDBJ databases">
        <title>Pervasive Adenine N6-methylation of Active Genes in Fungi.</title>
        <authorList>
            <consortium name="DOE Joint Genome Institute"/>
            <person name="Mondo S.J."/>
            <person name="Dannebaum R.O."/>
            <person name="Kuo R.C."/>
            <person name="Labutti K."/>
            <person name="Haridas S."/>
            <person name="Kuo A."/>
            <person name="Salamov A."/>
            <person name="Ahrendt S.R."/>
            <person name="Lipzen A."/>
            <person name="Sullivan W."/>
            <person name="Andreopoulos W.B."/>
            <person name="Clum A."/>
            <person name="Lindquist E."/>
            <person name="Daum C."/>
            <person name="Ramamoorthy G.K."/>
            <person name="Gryganskyi A."/>
            <person name="Culley D."/>
            <person name="Magnuson J.K."/>
            <person name="James T.Y."/>
            <person name="O'Malley M.A."/>
            <person name="Stajich J.E."/>
            <person name="Spatafora J.W."/>
            <person name="Visel A."/>
            <person name="Grigoriev I.V."/>
        </authorList>
    </citation>
    <scope>NUCLEOTIDE SEQUENCE [LARGE SCALE GENOMIC DNA]</scope>
    <source>
        <strain evidence="7 8">CBS 115471</strain>
    </source>
</reference>
<dbReference type="AlphaFoldDB" id="A0A1Y1XYE4"/>
<dbReference type="GO" id="GO:0022857">
    <property type="term" value="F:transmembrane transporter activity"/>
    <property type="evidence" value="ECO:0007669"/>
    <property type="project" value="TreeGrafter"/>
</dbReference>
<dbReference type="InterPro" id="IPR036259">
    <property type="entry name" value="MFS_trans_sf"/>
</dbReference>
<evidence type="ECO:0000313" key="7">
    <source>
        <dbReference type="EMBL" id="ORX90761.1"/>
    </source>
</evidence>
<dbReference type="PANTHER" id="PTHR43791:SF3">
    <property type="entry name" value="MAJOR FACILITATOR SUPERFAMILY (MFS) PROFILE DOMAIN-CONTAINING PROTEIN"/>
    <property type="match status" value="1"/>
</dbReference>
<dbReference type="Proteomes" id="UP000193144">
    <property type="component" value="Unassembled WGS sequence"/>
</dbReference>
<organism evidence="7 8">
    <name type="scientific">Clohesyomyces aquaticus</name>
    <dbReference type="NCBI Taxonomy" id="1231657"/>
    <lineage>
        <taxon>Eukaryota</taxon>
        <taxon>Fungi</taxon>
        <taxon>Dikarya</taxon>
        <taxon>Ascomycota</taxon>
        <taxon>Pezizomycotina</taxon>
        <taxon>Dothideomycetes</taxon>
        <taxon>Pleosporomycetidae</taxon>
        <taxon>Pleosporales</taxon>
        <taxon>Lindgomycetaceae</taxon>
        <taxon>Clohesyomyces</taxon>
    </lineage>
</organism>
<feature type="transmembrane region" description="Helical" evidence="6">
    <location>
        <begin position="107"/>
        <end position="130"/>
    </location>
</feature>
<dbReference type="PANTHER" id="PTHR43791">
    <property type="entry name" value="PERMEASE-RELATED"/>
    <property type="match status" value="1"/>
</dbReference>
<feature type="transmembrane region" description="Helical" evidence="6">
    <location>
        <begin position="74"/>
        <end position="95"/>
    </location>
</feature>
<dbReference type="SUPFAM" id="SSF103473">
    <property type="entry name" value="MFS general substrate transporter"/>
    <property type="match status" value="1"/>
</dbReference>
<dbReference type="GO" id="GO:0016020">
    <property type="term" value="C:membrane"/>
    <property type="evidence" value="ECO:0007669"/>
    <property type="project" value="UniProtKB-SubCell"/>
</dbReference>
<evidence type="ECO:0000256" key="2">
    <source>
        <dbReference type="ARBA" id="ARBA00022448"/>
    </source>
</evidence>
<comment type="caution">
    <text evidence="7">The sequence shown here is derived from an EMBL/GenBank/DDBJ whole genome shotgun (WGS) entry which is preliminary data.</text>
</comment>
<evidence type="ECO:0000256" key="1">
    <source>
        <dbReference type="ARBA" id="ARBA00004141"/>
    </source>
</evidence>
<dbReference type="Gene3D" id="1.20.1250.20">
    <property type="entry name" value="MFS general substrate transporter like domains"/>
    <property type="match status" value="1"/>
</dbReference>
<protein>
    <recommendedName>
        <fullName evidence="9">Major facilitator superfamily domain-containing protein</fullName>
    </recommendedName>
</protein>
<keyword evidence="4 6" id="KW-1133">Transmembrane helix</keyword>
<evidence type="ECO:0000256" key="6">
    <source>
        <dbReference type="SAM" id="Phobius"/>
    </source>
</evidence>
<name>A0A1Y1XYE4_9PLEO</name>
<evidence type="ECO:0000256" key="5">
    <source>
        <dbReference type="ARBA" id="ARBA00023136"/>
    </source>
</evidence>
<feature type="transmembrane region" description="Helical" evidence="6">
    <location>
        <begin position="18"/>
        <end position="36"/>
    </location>
</feature>
<dbReference type="EMBL" id="MCFA01000517">
    <property type="protein sequence ID" value="ORX90761.1"/>
    <property type="molecule type" value="Genomic_DNA"/>
</dbReference>
<keyword evidence="8" id="KW-1185">Reference proteome</keyword>
<evidence type="ECO:0000313" key="8">
    <source>
        <dbReference type="Proteomes" id="UP000193144"/>
    </source>
</evidence>
<accession>A0A1Y1XYE4</accession>
<evidence type="ECO:0000256" key="3">
    <source>
        <dbReference type="ARBA" id="ARBA00022692"/>
    </source>
</evidence>
<evidence type="ECO:0000256" key="4">
    <source>
        <dbReference type="ARBA" id="ARBA00022989"/>
    </source>
</evidence>